<evidence type="ECO:0000313" key="2">
    <source>
        <dbReference type="EMBL" id="TRX00308.1"/>
    </source>
</evidence>
<keyword evidence="1" id="KW-1133">Transmembrane helix</keyword>
<organism evidence="2 3">
    <name type="scientific">Candidatus Methylobacter oryzae</name>
    <dbReference type="NCBI Taxonomy" id="2497749"/>
    <lineage>
        <taxon>Bacteria</taxon>
        <taxon>Pseudomonadati</taxon>
        <taxon>Pseudomonadota</taxon>
        <taxon>Gammaproteobacteria</taxon>
        <taxon>Methylococcales</taxon>
        <taxon>Methylococcaceae</taxon>
        <taxon>Methylobacter</taxon>
    </lineage>
</organism>
<name>A0ABY3CCU8_9GAMM</name>
<reference evidence="2 3" key="1">
    <citation type="journal article" date="2019" name="Antonie Van Leeuwenhoek">
        <title>Description of 'Ca. Methylobacter oryzae' KRF1, a novel species from the environmentally important Methylobacter clade 2.</title>
        <authorList>
            <person name="Khatri K."/>
            <person name="Mohite J.A."/>
            <person name="Pandit P.S."/>
            <person name="Bahulikar R."/>
            <person name="Rahalkar M.C."/>
        </authorList>
    </citation>
    <scope>NUCLEOTIDE SEQUENCE [LARGE SCALE GENOMIC DNA]</scope>
    <source>
        <strain evidence="2 3">KRF1</strain>
    </source>
</reference>
<feature type="transmembrane region" description="Helical" evidence="1">
    <location>
        <begin position="68"/>
        <end position="90"/>
    </location>
</feature>
<dbReference type="Proteomes" id="UP000733744">
    <property type="component" value="Unassembled WGS sequence"/>
</dbReference>
<dbReference type="EMBL" id="RYFG02000029">
    <property type="protein sequence ID" value="TRX00308.1"/>
    <property type="molecule type" value="Genomic_DNA"/>
</dbReference>
<gene>
    <name evidence="2" type="ORF">EKO24_006175</name>
</gene>
<keyword evidence="1" id="KW-0472">Membrane</keyword>
<keyword evidence="3" id="KW-1185">Reference proteome</keyword>
<dbReference type="RefSeq" id="WP_127027381.1">
    <property type="nucleotide sequence ID" value="NZ_RYFG02000029.1"/>
</dbReference>
<accession>A0ABY3CCU8</accession>
<sequence>MNMEEKIKKIEEEKKKKYLIPPSKQIFHCGIIMLVSLVIGRISVQIGYEVNPSVLLDDEKLNAIDQLHRVYGNFLGLIIGTVGGVPYLIWTGLRASKYHKEVKEETNILKEKVKK</sequence>
<feature type="transmembrane region" description="Helical" evidence="1">
    <location>
        <begin position="26"/>
        <end position="48"/>
    </location>
</feature>
<proteinExistence type="predicted"/>
<keyword evidence="1" id="KW-0812">Transmembrane</keyword>
<evidence type="ECO:0000256" key="1">
    <source>
        <dbReference type="SAM" id="Phobius"/>
    </source>
</evidence>
<evidence type="ECO:0000313" key="3">
    <source>
        <dbReference type="Proteomes" id="UP000733744"/>
    </source>
</evidence>
<comment type="caution">
    <text evidence="2">The sequence shown here is derived from an EMBL/GenBank/DDBJ whole genome shotgun (WGS) entry which is preliminary data.</text>
</comment>
<protein>
    <submittedName>
        <fullName evidence="2">Uncharacterized protein</fullName>
    </submittedName>
</protein>